<accession>A0A6J6VVK8</accession>
<dbReference type="PANTHER" id="PTHR45947">
    <property type="entry name" value="SULFOQUINOVOSYL TRANSFERASE SQD2"/>
    <property type="match status" value="1"/>
</dbReference>
<dbReference type="PANTHER" id="PTHR45947:SF3">
    <property type="entry name" value="SULFOQUINOVOSYL TRANSFERASE SQD2"/>
    <property type="match status" value="1"/>
</dbReference>
<dbReference type="Pfam" id="PF13439">
    <property type="entry name" value="Glyco_transf_4"/>
    <property type="match status" value="1"/>
</dbReference>
<dbReference type="Gene3D" id="3.40.50.2000">
    <property type="entry name" value="Glycogen Phosphorylase B"/>
    <property type="match status" value="2"/>
</dbReference>
<feature type="domain" description="Glycosyl transferase family 1" evidence="1">
    <location>
        <begin position="206"/>
        <end position="372"/>
    </location>
</feature>
<name>A0A6J6VVK8_9ZZZZ</name>
<dbReference type="Pfam" id="PF00534">
    <property type="entry name" value="Glycos_transf_1"/>
    <property type="match status" value="1"/>
</dbReference>
<dbReference type="AlphaFoldDB" id="A0A6J6VVK8"/>
<evidence type="ECO:0000259" key="1">
    <source>
        <dbReference type="Pfam" id="PF00534"/>
    </source>
</evidence>
<gene>
    <name evidence="3" type="ORF">UFOPK2754_03301</name>
</gene>
<dbReference type="InterPro" id="IPR028098">
    <property type="entry name" value="Glyco_trans_4-like_N"/>
</dbReference>
<dbReference type="InterPro" id="IPR050194">
    <property type="entry name" value="Glycosyltransferase_grp1"/>
</dbReference>
<feature type="domain" description="Glycosyltransferase subfamily 4-like N-terminal" evidence="2">
    <location>
        <begin position="23"/>
        <end position="195"/>
    </location>
</feature>
<reference evidence="3" key="1">
    <citation type="submission" date="2020-05" db="EMBL/GenBank/DDBJ databases">
        <authorList>
            <person name="Chiriac C."/>
            <person name="Salcher M."/>
            <person name="Ghai R."/>
            <person name="Kavagutti S V."/>
        </authorList>
    </citation>
    <scope>NUCLEOTIDE SEQUENCE</scope>
</reference>
<evidence type="ECO:0000313" key="3">
    <source>
        <dbReference type="EMBL" id="CAB4774828.1"/>
    </source>
</evidence>
<dbReference type="SUPFAM" id="SSF53756">
    <property type="entry name" value="UDP-Glycosyltransferase/glycogen phosphorylase"/>
    <property type="match status" value="1"/>
</dbReference>
<proteinExistence type="predicted"/>
<sequence>MQRLAVLSLHTSPLLQPGQGDAGGMNVYVRELVSSLAQAGVDSTVYVRRWHDELPPVVEVEPGFRVVHVPAGPSALPKEALPGVIDEFTDWVALDLERRERVDALHANYWLSGVAGHRLKHELDLPLVSVFHTLARVKADIGEAEPQRRIDAEFDVIGCSDAILANARAEAEQLVDFYHADPSRIEIVPPGVDHAFFSPGDKRGARQALGLGDHPVLVFVGRIQLLKGVDVAVGALAALQRPDAVLIVIGGASGAEGDAEVQRLHALVDDLGVRDQVRFIEAQPHHALSTYYRAADVCLVPSRAESFGLVALEAAACGVPVVAAAVGGLRTLVEHGETGFLIDSRDPQVYAKHIEAVLASPSYAHTLSRNATTLASGYTWSITAARLRRLYGDLASREPVKCAARR</sequence>
<dbReference type="InterPro" id="IPR001296">
    <property type="entry name" value="Glyco_trans_1"/>
</dbReference>
<organism evidence="3">
    <name type="scientific">freshwater metagenome</name>
    <dbReference type="NCBI Taxonomy" id="449393"/>
    <lineage>
        <taxon>unclassified sequences</taxon>
        <taxon>metagenomes</taxon>
        <taxon>ecological metagenomes</taxon>
    </lineage>
</organism>
<dbReference type="GO" id="GO:0016757">
    <property type="term" value="F:glycosyltransferase activity"/>
    <property type="evidence" value="ECO:0007669"/>
    <property type="project" value="InterPro"/>
</dbReference>
<dbReference type="EMBL" id="CAEZYR010000216">
    <property type="protein sequence ID" value="CAB4774828.1"/>
    <property type="molecule type" value="Genomic_DNA"/>
</dbReference>
<protein>
    <submittedName>
        <fullName evidence="3">Unannotated protein</fullName>
    </submittedName>
</protein>
<evidence type="ECO:0000259" key="2">
    <source>
        <dbReference type="Pfam" id="PF13439"/>
    </source>
</evidence>